<proteinExistence type="predicted"/>
<protein>
    <submittedName>
        <fullName evidence="5">PUA-like domain-containing protein</fullName>
    </submittedName>
</protein>
<accession>A0A9P5N2D7</accession>
<keyword evidence="6" id="KW-1185">Reference proteome</keyword>
<keyword evidence="1 2" id="KW-0539">Nucleus</keyword>
<feature type="compositionally biased region" description="Basic residues" evidence="3">
    <location>
        <begin position="46"/>
        <end position="59"/>
    </location>
</feature>
<dbReference type="Pfam" id="PF02182">
    <property type="entry name" value="SAD_SRA"/>
    <property type="match status" value="1"/>
</dbReference>
<dbReference type="SMART" id="SM00466">
    <property type="entry name" value="SRA"/>
    <property type="match status" value="1"/>
</dbReference>
<evidence type="ECO:0000256" key="3">
    <source>
        <dbReference type="SAM" id="MobiDB-lite"/>
    </source>
</evidence>
<evidence type="ECO:0000313" key="5">
    <source>
        <dbReference type="EMBL" id="KAF8484586.1"/>
    </source>
</evidence>
<dbReference type="GO" id="GO:0061630">
    <property type="term" value="F:ubiquitin protein ligase activity"/>
    <property type="evidence" value="ECO:0007669"/>
    <property type="project" value="TreeGrafter"/>
</dbReference>
<gene>
    <name evidence="5" type="ORF">DFH94DRAFT_813429</name>
</gene>
<name>A0A9P5N2D7_9AGAM</name>
<dbReference type="GO" id="GO:0005634">
    <property type="term" value="C:nucleus"/>
    <property type="evidence" value="ECO:0007669"/>
    <property type="project" value="UniProtKB-SubCell"/>
</dbReference>
<dbReference type="InterPro" id="IPR015947">
    <property type="entry name" value="PUA-like_sf"/>
</dbReference>
<evidence type="ECO:0000256" key="2">
    <source>
        <dbReference type="PROSITE-ProRule" id="PRU00358"/>
    </source>
</evidence>
<evidence type="ECO:0000256" key="1">
    <source>
        <dbReference type="ARBA" id="ARBA00023242"/>
    </source>
</evidence>
<dbReference type="PANTHER" id="PTHR14140">
    <property type="entry name" value="E3 UBIQUITIN-PROTEIN LIGASE UHRF-RELATED"/>
    <property type="match status" value="1"/>
</dbReference>
<dbReference type="InterPro" id="IPR045134">
    <property type="entry name" value="UHRF1/2-like"/>
</dbReference>
<dbReference type="InterPro" id="IPR036987">
    <property type="entry name" value="SRA-YDG_sf"/>
</dbReference>
<dbReference type="OrthoDB" id="2270193at2759"/>
<comment type="caution">
    <text evidence="5">The sequence shown here is derived from an EMBL/GenBank/DDBJ whole genome shotgun (WGS) entry which is preliminary data.</text>
</comment>
<sequence length="329" mass="36406">MPTNLEIMRQERIAQNQKRLDELMGRIDKENHNHARAKQTMPGRKSTPKKRMAAPKKRVPLSSDGEQGESRPTKRARPETPQLGVRRSSRNAGKTPPDYQAESEGRLPRLATTKIGLDHDRDPNRRSGKRIHDPKTFGHIPDIPVGTWWESREDCSNDAVHAPWVAGISGSLEGAYSVALSGGYEDDVDYGDCFTFTGSGGRALRGTKANPKNLRTAPQSSDQSFENAFNKALKISSETGKPVRVLRGFKLNSPFAPSEGYRYDGLYIVEKAWMEQGVNEGGFLVCKFIFRRLPGQPPLTRHTEEDTEDGDGAADDEDATVSPMGDASD</sequence>
<reference evidence="5" key="2">
    <citation type="journal article" date="2020" name="Nat. Commun.">
        <title>Large-scale genome sequencing of mycorrhizal fungi provides insights into the early evolution of symbiotic traits.</title>
        <authorList>
            <person name="Miyauchi S."/>
            <person name="Kiss E."/>
            <person name="Kuo A."/>
            <person name="Drula E."/>
            <person name="Kohler A."/>
            <person name="Sanchez-Garcia M."/>
            <person name="Morin E."/>
            <person name="Andreopoulos B."/>
            <person name="Barry K.W."/>
            <person name="Bonito G."/>
            <person name="Buee M."/>
            <person name="Carver A."/>
            <person name="Chen C."/>
            <person name="Cichocki N."/>
            <person name="Clum A."/>
            <person name="Culley D."/>
            <person name="Crous P.W."/>
            <person name="Fauchery L."/>
            <person name="Girlanda M."/>
            <person name="Hayes R.D."/>
            <person name="Keri Z."/>
            <person name="LaButti K."/>
            <person name="Lipzen A."/>
            <person name="Lombard V."/>
            <person name="Magnuson J."/>
            <person name="Maillard F."/>
            <person name="Murat C."/>
            <person name="Nolan M."/>
            <person name="Ohm R.A."/>
            <person name="Pangilinan J."/>
            <person name="Pereira M.F."/>
            <person name="Perotto S."/>
            <person name="Peter M."/>
            <person name="Pfister S."/>
            <person name="Riley R."/>
            <person name="Sitrit Y."/>
            <person name="Stielow J.B."/>
            <person name="Szollosi G."/>
            <person name="Zifcakova L."/>
            <person name="Stursova M."/>
            <person name="Spatafora J.W."/>
            <person name="Tedersoo L."/>
            <person name="Vaario L.M."/>
            <person name="Yamada A."/>
            <person name="Yan M."/>
            <person name="Wang P."/>
            <person name="Xu J."/>
            <person name="Bruns T."/>
            <person name="Baldrian P."/>
            <person name="Vilgalys R."/>
            <person name="Dunand C."/>
            <person name="Henrissat B."/>
            <person name="Grigoriev I.V."/>
            <person name="Hibbett D."/>
            <person name="Nagy L.G."/>
            <person name="Martin F.M."/>
        </authorList>
    </citation>
    <scope>NUCLEOTIDE SEQUENCE</scope>
    <source>
        <strain evidence="5">Prilba</strain>
    </source>
</reference>
<dbReference type="Gene3D" id="2.30.280.10">
    <property type="entry name" value="SRA-YDG"/>
    <property type="match status" value="1"/>
</dbReference>
<feature type="compositionally biased region" description="Basic and acidic residues" evidence="3">
    <location>
        <begin position="68"/>
        <end position="78"/>
    </location>
</feature>
<feature type="region of interest" description="Disordered" evidence="3">
    <location>
        <begin position="22"/>
        <end position="138"/>
    </location>
</feature>
<comment type="subcellular location">
    <subcellularLocation>
        <location evidence="2">Nucleus</location>
    </subcellularLocation>
</comment>
<feature type="region of interest" description="Disordered" evidence="3">
    <location>
        <begin position="295"/>
        <end position="329"/>
    </location>
</feature>
<dbReference type="InterPro" id="IPR003105">
    <property type="entry name" value="SRA_YDG"/>
</dbReference>
<dbReference type="PANTHER" id="PTHR14140:SF27">
    <property type="entry name" value="OS04G0289800 PROTEIN"/>
    <property type="match status" value="1"/>
</dbReference>
<feature type="compositionally biased region" description="Basic and acidic residues" evidence="3">
    <location>
        <begin position="22"/>
        <end position="33"/>
    </location>
</feature>
<organism evidence="5 6">
    <name type="scientific">Russula ochroleuca</name>
    <dbReference type="NCBI Taxonomy" id="152965"/>
    <lineage>
        <taxon>Eukaryota</taxon>
        <taxon>Fungi</taxon>
        <taxon>Dikarya</taxon>
        <taxon>Basidiomycota</taxon>
        <taxon>Agaricomycotina</taxon>
        <taxon>Agaricomycetes</taxon>
        <taxon>Russulales</taxon>
        <taxon>Russulaceae</taxon>
        <taxon>Russula</taxon>
    </lineage>
</organism>
<evidence type="ECO:0000313" key="6">
    <source>
        <dbReference type="Proteomes" id="UP000759537"/>
    </source>
</evidence>
<dbReference type="GO" id="GO:0044027">
    <property type="term" value="P:negative regulation of gene expression via chromosomal CpG island methylation"/>
    <property type="evidence" value="ECO:0007669"/>
    <property type="project" value="TreeGrafter"/>
</dbReference>
<dbReference type="EMBL" id="WHVB01000003">
    <property type="protein sequence ID" value="KAF8484586.1"/>
    <property type="molecule type" value="Genomic_DNA"/>
</dbReference>
<evidence type="ECO:0000259" key="4">
    <source>
        <dbReference type="PROSITE" id="PS51015"/>
    </source>
</evidence>
<reference evidence="5" key="1">
    <citation type="submission" date="2019-10" db="EMBL/GenBank/DDBJ databases">
        <authorList>
            <consortium name="DOE Joint Genome Institute"/>
            <person name="Kuo A."/>
            <person name="Miyauchi S."/>
            <person name="Kiss E."/>
            <person name="Drula E."/>
            <person name="Kohler A."/>
            <person name="Sanchez-Garcia M."/>
            <person name="Andreopoulos B."/>
            <person name="Barry K.W."/>
            <person name="Bonito G."/>
            <person name="Buee M."/>
            <person name="Carver A."/>
            <person name="Chen C."/>
            <person name="Cichocki N."/>
            <person name="Clum A."/>
            <person name="Culley D."/>
            <person name="Crous P.W."/>
            <person name="Fauchery L."/>
            <person name="Girlanda M."/>
            <person name="Hayes R."/>
            <person name="Keri Z."/>
            <person name="LaButti K."/>
            <person name="Lipzen A."/>
            <person name="Lombard V."/>
            <person name="Magnuson J."/>
            <person name="Maillard F."/>
            <person name="Morin E."/>
            <person name="Murat C."/>
            <person name="Nolan M."/>
            <person name="Ohm R."/>
            <person name="Pangilinan J."/>
            <person name="Pereira M."/>
            <person name="Perotto S."/>
            <person name="Peter M."/>
            <person name="Riley R."/>
            <person name="Sitrit Y."/>
            <person name="Stielow B."/>
            <person name="Szollosi G."/>
            <person name="Zifcakova L."/>
            <person name="Stursova M."/>
            <person name="Spatafora J.W."/>
            <person name="Tedersoo L."/>
            <person name="Vaario L.-M."/>
            <person name="Yamada A."/>
            <person name="Yan M."/>
            <person name="Wang P."/>
            <person name="Xu J."/>
            <person name="Bruns T."/>
            <person name="Baldrian P."/>
            <person name="Vilgalys R."/>
            <person name="Henrissat B."/>
            <person name="Grigoriev I.V."/>
            <person name="Hibbett D."/>
            <person name="Nagy L.G."/>
            <person name="Martin F.M."/>
        </authorList>
    </citation>
    <scope>NUCLEOTIDE SEQUENCE</scope>
    <source>
        <strain evidence="5">Prilba</strain>
    </source>
</reference>
<dbReference type="FunFam" id="2.30.280.10:FF:000005">
    <property type="entry name" value="E3 ubiquitin-protein ligase UHRF1"/>
    <property type="match status" value="1"/>
</dbReference>
<dbReference type="Proteomes" id="UP000759537">
    <property type="component" value="Unassembled WGS sequence"/>
</dbReference>
<dbReference type="GO" id="GO:0016567">
    <property type="term" value="P:protein ubiquitination"/>
    <property type="evidence" value="ECO:0007669"/>
    <property type="project" value="TreeGrafter"/>
</dbReference>
<feature type="domain" description="YDG" evidence="4">
    <location>
        <begin position="138"/>
        <end position="292"/>
    </location>
</feature>
<dbReference type="PROSITE" id="PS51015">
    <property type="entry name" value="YDG"/>
    <property type="match status" value="1"/>
</dbReference>
<feature type="compositionally biased region" description="Acidic residues" evidence="3">
    <location>
        <begin position="305"/>
        <end position="319"/>
    </location>
</feature>
<dbReference type="AlphaFoldDB" id="A0A9P5N2D7"/>
<dbReference type="SUPFAM" id="SSF88697">
    <property type="entry name" value="PUA domain-like"/>
    <property type="match status" value="1"/>
</dbReference>
<feature type="compositionally biased region" description="Basic and acidic residues" evidence="3">
    <location>
        <begin position="116"/>
        <end position="136"/>
    </location>
</feature>